<protein>
    <recommendedName>
        <fullName evidence="4">PepSY domain-containing protein</fullName>
    </recommendedName>
</protein>
<organism evidence="2 3">
    <name type="scientific">Candidatus Vogelbacteria bacterium RIFOXYD1_FULL_44_32</name>
    <dbReference type="NCBI Taxonomy" id="1802438"/>
    <lineage>
        <taxon>Bacteria</taxon>
        <taxon>Candidatus Vogeliibacteriota</taxon>
    </lineage>
</organism>
<proteinExistence type="predicted"/>
<evidence type="ECO:0008006" key="4">
    <source>
        <dbReference type="Google" id="ProtNLM"/>
    </source>
</evidence>
<feature type="signal peptide" evidence="1">
    <location>
        <begin position="1"/>
        <end position="21"/>
    </location>
</feature>
<evidence type="ECO:0000256" key="1">
    <source>
        <dbReference type="SAM" id="SignalP"/>
    </source>
</evidence>
<dbReference type="AlphaFoldDB" id="A0A1G2QDU8"/>
<dbReference type="STRING" id="1802438.A2571_00055"/>
<accession>A0A1G2QDU8</accession>
<dbReference type="EMBL" id="MHTJ01000002">
    <property type="protein sequence ID" value="OHA58770.1"/>
    <property type="molecule type" value="Genomic_DNA"/>
</dbReference>
<sequence length="385" mass="41628">MKKHILSLVLALVVAQVSAFGAGPSVDPERGATSEMLAQLLAGFQPNEYRGWFSHERPAETIGVSRSHYVDGEFRLDADKQVVYVEIDGVVIHDDPSNPLPTLPSPIVAVSDFSISLSALVNGDTVMYGYANNGYYEPGEAITIMLRPDWQVEFVAYEPPAGVDPENLRLRTEGGEVAEYNQNLGGFRVWCNPLDGEQDYQIYDASTGEVLASGTVSPVSVPATDEGHHLNLTYIDGITSVMLDPEQDQWYSDHPAQTFTGQSDLGGERVVSKTFIVERDEYSPTVLFLGDFQGQVQAWEYRQSGEMPNLPLAVSSSQQEVAEIADLEAEIEESRGPVAKAGGPSDWSVLSIPAGPAKVIVTVFGNEDSDGAFDAIFAYGEGGIG</sequence>
<keyword evidence="1" id="KW-0732">Signal</keyword>
<name>A0A1G2QDU8_9BACT</name>
<dbReference type="Proteomes" id="UP000177043">
    <property type="component" value="Unassembled WGS sequence"/>
</dbReference>
<reference evidence="2 3" key="1">
    <citation type="journal article" date="2016" name="Nat. Commun.">
        <title>Thousands of microbial genomes shed light on interconnected biogeochemical processes in an aquifer system.</title>
        <authorList>
            <person name="Anantharaman K."/>
            <person name="Brown C.T."/>
            <person name="Hug L.A."/>
            <person name="Sharon I."/>
            <person name="Castelle C.J."/>
            <person name="Probst A.J."/>
            <person name="Thomas B.C."/>
            <person name="Singh A."/>
            <person name="Wilkins M.J."/>
            <person name="Karaoz U."/>
            <person name="Brodie E.L."/>
            <person name="Williams K.H."/>
            <person name="Hubbard S.S."/>
            <person name="Banfield J.F."/>
        </authorList>
    </citation>
    <scope>NUCLEOTIDE SEQUENCE [LARGE SCALE GENOMIC DNA]</scope>
</reference>
<comment type="caution">
    <text evidence="2">The sequence shown here is derived from an EMBL/GenBank/DDBJ whole genome shotgun (WGS) entry which is preliminary data.</text>
</comment>
<feature type="chain" id="PRO_5009584060" description="PepSY domain-containing protein" evidence="1">
    <location>
        <begin position="22"/>
        <end position="385"/>
    </location>
</feature>
<gene>
    <name evidence="2" type="ORF">A2571_00055</name>
</gene>
<evidence type="ECO:0000313" key="3">
    <source>
        <dbReference type="Proteomes" id="UP000177043"/>
    </source>
</evidence>
<evidence type="ECO:0000313" key="2">
    <source>
        <dbReference type="EMBL" id="OHA58770.1"/>
    </source>
</evidence>